<dbReference type="InterPro" id="IPR000826">
    <property type="entry name" value="Formyl_rcpt-rel"/>
</dbReference>
<feature type="transmembrane region" description="Helical" evidence="11">
    <location>
        <begin position="238"/>
        <end position="258"/>
    </location>
</feature>
<keyword evidence="7" id="KW-0675">Receptor</keyword>
<evidence type="ECO:0000259" key="12">
    <source>
        <dbReference type="PROSITE" id="PS50262"/>
    </source>
</evidence>
<dbReference type="EMBL" id="KX857216">
    <property type="protein sequence ID" value="ARF02854.1"/>
    <property type="molecule type" value="Genomic_DNA"/>
</dbReference>
<dbReference type="PANTHER" id="PTHR24225">
    <property type="entry name" value="CHEMOTACTIC RECEPTOR"/>
    <property type="match status" value="1"/>
</dbReference>
<sequence>MDYEEHGNETYYYDADTSPMRVFPSTAAKVITMSIYIISFIVGIIGNGIVIWLAGFKWQRSITGLLFLHLAIADFILVMFLPIELSYLVNNYHWSFGLAMCKISSFAYHVGSLASVFFLTVISLYRYCYIYKQELCYKYKYRYRPYAITLIAALWTLAIILATTRTYSKTIQEIIDGIDCIDDFHRDIHTSVLLYRIVMSLFLIIGYIIPSIIILISYRIIIIGSNDINNSVVRKNRIRLLSILIIAFLICWTPYNIIRFLRIIGQHYNSNEFSAGCNLIFVALTFLNSCFNPIIYSFINLDLGYYERSLKSNSE</sequence>
<evidence type="ECO:0000256" key="6">
    <source>
        <dbReference type="ARBA" id="ARBA00023157"/>
    </source>
</evidence>
<dbReference type="PANTHER" id="PTHR24225:SF74">
    <property type="entry name" value="CHEMOKINE-LIKE RECEPTOR 1"/>
    <property type="match status" value="1"/>
</dbReference>
<keyword evidence="6" id="KW-1015">Disulfide bond</keyword>
<keyword evidence="4" id="KW-0297">G-protein coupled receptor</keyword>
<evidence type="ECO:0000313" key="14">
    <source>
        <dbReference type="Proteomes" id="UP000315116"/>
    </source>
</evidence>
<comment type="similarity">
    <text evidence="10">Belongs to the chemokine-like receptor (CMKLR) family.</text>
</comment>
<dbReference type="Pfam" id="PF00001">
    <property type="entry name" value="7tm_1"/>
    <property type="match status" value="1"/>
</dbReference>
<dbReference type="GO" id="GO:0004875">
    <property type="term" value="F:complement receptor activity"/>
    <property type="evidence" value="ECO:0007669"/>
    <property type="project" value="TreeGrafter"/>
</dbReference>
<evidence type="ECO:0000256" key="10">
    <source>
        <dbReference type="ARBA" id="ARBA00025736"/>
    </source>
</evidence>
<reference evidence="13 14" key="1">
    <citation type="journal article" date="2017" name="BMC Genomics">
        <title>Genomic characterization of two novel pathogenic avipoxviruses isolated from pacific shearwaters (Ardenna spp.).</title>
        <authorList>
            <person name="Sarker S."/>
            <person name="Das S."/>
            <person name="Lavers J.L."/>
            <person name="Hutton I."/>
            <person name="Helbig K."/>
            <person name="Imbery J."/>
            <person name="Upton C."/>
            <person name="Raidal S.R."/>
        </authorList>
    </citation>
    <scope>NUCLEOTIDE SEQUENCE [LARGE SCALE GENOMIC DNA]</scope>
    <source>
        <strain evidence="13 14">SWPV-1</strain>
    </source>
</reference>
<dbReference type="InterPro" id="IPR000276">
    <property type="entry name" value="GPCR_Rhodpsn"/>
</dbReference>
<evidence type="ECO:0000313" key="13">
    <source>
        <dbReference type="EMBL" id="ARF02854.1"/>
    </source>
</evidence>
<gene>
    <name evidence="13" type="primary">SWPV1-295</name>
</gene>
<dbReference type="SUPFAM" id="SSF81321">
    <property type="entry name" value="Family A G protein-coupled receptor-like"/>
    <property type="match status" value="1"/>
</dbReference>
<evidence type="ECO:0000256" key="2">
    <source>
        <dbReference type="ARBA" id="ARBA00022692"/>
    </source>
</evidence>
<keyword evidence="5 11" id="KW-0472">Membrane</keyword>
<dbReference type="GO" id="GO:0004930">
    <property type="term" value="F:G protein-coupled receptor activity"/>
    <property type="evidence" value="ECO:0007669"/>
    <property type="project" value="UniProtKB-KW"/>
</dbReference>
<keyword evidence="9" id="KW-0807">Transducer</keyword>
<keyword evidence="8" id="KW-0325">Glycoprotein</keyword>
<dbReference type="Proteomes" id="UP000315116">
    <property type="component" value="Segment"/>
</dbReference>
<feature type="transmembrane region" description="Helical" evidence="11">
    <location>
        <begin position="193"/>
        <end position="218"/>
    </location>
</feature>
<feature type="transmembrane region" description="Helical" evidence="11">
    <location>
        <begin position="278"/>
        <end position="299"/>
    </location>
</feature>
<evidence type="ECO:0000256" key="3">
    <source>
        <dbReference type="ARBA" id="ARBA00022989"/>
    </source>
</evidence>
<evidence type="ECO:0000256" key="1">
    <source>
        <dbReference type="ARBA" id="ARBA00004141"/>
    </source>
</evidence>
<dbReference type="GO" id="GO:0007200">
    <property type="term" value="P:phospholipase C-activating G protein-coupled receptor signaling pathway"/>
    <property type="evidence" value="ECO:0007669"/>
    <property type="project" value="TreeGrafter"/>
</dbReference>
<accession>A0A1V0S8A5</accession>
<dbReference type="GO" id="GO:0007204">
    <property type="term" value="P:positive regulation of cytosolic calcium ion concentration"/>
    <property type="evidence" value="ECO:0007669"/>
    <property type="project" value="TreeGrafter"/>
</dbReference>
<feature type="transmembrane region" description="Helical" evidence="11">
    <location>
        <begin position="30"/>
        <end position="53"/>
    </location>
</feature>
<comment type="subcellular location">
    <subcellularLocation>
        <location evidence="1">Membrane</location>
        <topology evidence="1">Multi-pass membrane protein</topology>
    </subcellularLocation>
</comment>
<feature type="domain" description="G-protein coupled receptors family 1 profile" evidence="12">
    <location>
        <begin position="46"/>
        <end position="296"/>
    </location>
</feature>
<proteinExistence type="inferred from homology"/>
<feature type="transmembrane region" description="Helical" evidence="11">
    <location>
        <begin position="65"/>
        <end position="83"/>
    </location>
</feature>
<organism evidence="13 14">
    <name type="scientific">Shearwaterpox virus</name>
    <dbReference type="NCBI Taxonomy" id="1974596"/>
    <lineage>
        <taxon>Viruses</taxon>
        <taxon>Varidnaviria</taxon>
        <taxon>Bamfordvirae</taxon>
        <taxon>Nucleocytoviricota</taxon>
        <taxon>Pokkesviricetes</taxon>
        <taxon>Chitovirales</taxon>
        <taxon>Poxviridae</taxon>
        <taxon>Chordopoxvirinae</taxon>
        <taxon>Avipoxvirus</taxon>
        <taxon>Avipoxvirus canarypox</taxon>
        <taxon>Canarypox virus</taxon>
    </lineage>
</organism>
<evidence type="ECO:0000256" key="7">
    <source>
        <dbReference type="ARBA" id="ARBA00023170"/>
    </source>
</evidence>
<name>A0A1V0S8A5_CNPV</name>
<feature type="transmembrane region" description="Helical" evidence="11">
    <location>
        <begin position="146"/>
        <end position="164"/>
    </location>
</feature>
<dbReference type="InterPro" id="IPR017452">
    <property type="entry name" value="GPCR_Rhodpsn_7TM"/>
</dbReference>
<dbReference type="Gene3D" id="1.20.1070.10">
    <property type="entry name" value="Rhodopsin 7-helix transmembrane proteins"/>
    <property type="match status" value="1"/>
</dbReference>
<evidence type="ECO:0000256" key="8">
    <source>
        <dbReference type="ARBA" id="ARBA00023180"/>
    </source>
</evidence>
<evidence type="ECO:0000256" key="11">
    <source>
        <dbReference type="SAM" id="Phobius"/>
    </source>
</evidence>
<dbReference type="GO" id="GO:0005886">
    <property type="term" value="C:plasma membrane"/>
    <property type="evidence" value="ECO:0007669"/>
    <property type="project" value="TreeGrafter"/>
</dbReference>
<dbReference type="PROSITE" id="PS50262">
    <property type="entry name" value="G_PROTEIN_RECEP_F1_2"/>
    <property type="match status" value="1"/>
</dbReference>
<evidence type="ECO:0000256" key="4">
    <source>
        <dbReference type="ARBA" id="ARBA00023040"/>
    </source>
</evidence>
<protein>
    <submittedName>
        <fullName evidence="13">SWPV1-295</fullName>
    </submittedName>
</protein>
<keyword evidence="3 11" id="KW-1133">Transmembrane helix</keyword>
<dbReference type="PRINTS" id="PR00237">
    <property type="entry name" value="GPCRRHODOPSN"/>
</dbReference>
<keyword evidence="2 11" id="KW-0812">Transmembrane</keyword>
<evidence type="ECO:0000256" key="5">
    <source>
        <dbReference type="ARBA" id="ARBA00023136"/>
    </source>
</evidence>
<evidence type="ECO:0000256" key="9">
    <source>
        <dbReference type="ARBA" id="ARBA00023224"/>
    </source>
</evidence>
<feature type="transmembrane region" description="Helical" evidence="11">
    <location>
        <begin position="103"/>
        <end position="125"/>
    </location>
</feature>